<evidence type="ECO:0000256" key="3">
    <source>
        <dbReference type="ARBA" id="ARBA00022912"/>
    </source>
</evidence>
<dbReference type="SMART" id="SM00195">
    <property type="entry name" value="DSPc"/>
    <property type="match status" value="1"/>
</dbReference>
<proteinExistence type="inferred from homology"/>
<keyword evidence="8" id="KW-1185">Reference proteome</keyword>
<comment type="similarity">
    <text evidence="1">Belongs to the protein-tyrosine phosphatase family. Non-receptor class dual specificity subfamily.</text>
</comment>
<evidence type="ECO:0000256" key="4">
    <source>
        <dbReference type="ARBA" id="ARBA00047761"/>
    </source>
</evidence>
<dbReference type="STRING" id="36166.T1GDE7"/>
<comment type="catalytic activity">
    <reaction evidence="5">
        <text>O-phospho-L-threonyl-[protein] + H2O = L-threonyl-[protein] + phosphate</text>
        <dbReference type="Rhea" id="RHEA:47004"/>
        <dbReference type="Rhea" id="RHEA-COMP:11060"/>
        <dbReference type="Rhea" id="RHEA-COMP:11605"/>
        <dbReference type="ChEBI" id="CHEBI:15377"/>
        <dbReference type="ChEBI" id="CHEBI:30013"/>
        <dbReference type="ChEBI" id="CHEBI:43474"/>
        <dbReference type="ChEBI" id="CHEBI:61977"/>
        <dbReference type="EC" id="3.1.3.16"/>
    </reaction>
</comment>
<dbReference type="CDD" id="cd14498">
    <property type="entry name" value="DSP"/>
    <property type="match status" value="1"/>
</dbReference>
<dbReference type="InterPro" id="IPR000387">
    <property type="entry name" value="Tyr_Pase_dom"/>
</dbReference>
<dbReference type="PANTHER" id="PTHR45948">
    <property type="entry name" value="DUAL SPECIFICITY PROTEIN PHOSPHATASE DDB_G0269404-RELATED"/>
    <property type="match status" value="1"/>
</dbReference>
<dbReference type="GO" id="GO:0005829">
    <property type="term" value="C:cytosol"/>
    <property type="evidence" value="ECO:0007669"/>
    <property type="project" value="TreeGrafter"/>
</dbReference>
<evidence type="ECO:0000256" key="1">
    <source>
        <dbReference type="ARBA" id="ARBA00008601"/>
    </source>
</evidence>
<dbReference type="GO" id="GO:0004722">
    <property type="term" value="F:protein serine/threonine phosphatase activity"/>
    <property type="evidence" value="ECO:0007669"/>
    <property type="project" value="UniProtKB-EC"/>
</dbReference>
<dbReference type="Proteomes" id="UP000015102">
    <property type="component" value="Unassembled WGS sequence"/>
</dbReference>
<evidence type="ECO:0000259" key="6">
    <source>
        <dbReference type="PROSITE" id="PS50056"/>
    </source>
</evidence>
<evidence type="ECO:0000313" key="7">
    <source>
        <dbReference type="EnsemblMetazoa" id="MESCA001332-PA"/>
    </source>
</evidence>
<evidence type="ECO:0000256" key="5">
    <source>
        <dbReference type="ARBA" id="ARBA00048336"/>
    </source>
</evidence>
<sequence>MDSRDKRQLESLQITHILTVLEHKEVKDKNSNENHMFVEADDKSTEDLSKNFQKCNDFINSGRQSGGNVLIHCRCGKSRSVTIATAYIMKQLECWEKNGNVILRKVDGDLEFCADVLKNTDCSEGNDDKCFFVDL</sequence>
<protein>
    <recommendedName>
        <fullName evidence="6">Tyrosine specific protein phosphatases domain-containing protein</fullName>
    </recommendedName>
</protein>
<keyword evidence="3" id="KW-0904">Protein phosphatase</keyword>
<dbReference type="PANTHER" id="PTHR45948:SF2">
    <property type="entry name" value="DUAL SPECIFICITY PROTEIN PHOSPHATASE"/>
    <property type="match status" value="1"/>
</dbReference>
<dbReference type="AlphaFoldDB" id="T1GDE7"/>
<dbReference type="PROSITE" id="PS50056">
    <property type="entry name" value="TYR_PHOSPHATASE_2"/>
    <property type="match status" value="1"/>
</dbReference>
<dbReference type="Pfam" id="PF00782">
    <property type="entry name" value="DSPc"/>
    <property type="match status" value="1"/>
</dbReference>
<evidence type="ECO:0000313" key="8">
    <source>
        <dbReference type="Proteomes" id="UP000015102"/>
    </source>
</evidence>
<dbReference type="InterPro" id="IPR029021">
    <property type="entry name" value="Prot-tyrosine_phosphatase-like"/>
</dbReference>
<organism evidence="7 8">
    <name type="scientific">Megaselia scalaris</name>
    <name type="common">Humpbacked fly</name>
    <name type="synonym">Phora scalaris</name>
    <dbReference type="NCBI Taxonomy" id="36166"/>
    <lineage>
        <taxon>Eukaryota</taxon>
        <taxon>Metazoa</taxon>
        <taxon>Ecdysozoa</taxon>
        <taxon>Arthropoda</taxon>
        <taxon>Hexapoda</taxon>
        <taxon>Insecta</taxon>
        <taxon>Pterygota</taxon>
        <taxon>Neoptera</taxon>
        <taxon>Endopterygota</taxon>
        <taxon>Diptera</taxon>
        <taxon>Brachycera</taxon>
        <taxon>Muscomorpha</taxon>
        <taxon>Platypezoidea</taxon>
        <taxon>Phoridae</taxon>
        <taxon>Megaseliini</taxon>
        <taxon>Megaselia</taxon>
    </lineage>
</organism>
<dbReference type="GO" id="GO:0004725">
    <property type="term" value="F:protein tyrosine phosphatase activity"/>
    <property type="evidence" value="ECO:0007669"/>
    <property type="project" value="TreeGrafter"/>
</dbReference>
<comment type="catalytic activity">
    <reaction evidence="4">
        <text>O-phospho-L-seryl-[protein] + H2O = L-seryl-[protein] + phosphate</text>
        <dbReference type="Rhea" id="RHEA:20629"/>
        <dbReference type="Rhea" id="RHEA-COMP:9863"/>
        <dbReference type="Rhea" id="RHEA-COMP:11604"/>
        <dbReference type="ChEBI" id="CHEBI:15377"/>
        <dbReference type="ChEBI" id="CHEBI:29999"/>
        <dbReference type="ChEBI" id="CHEBI:43474"/>
        <dbReference type="ChEBI" id="CHEBI:83421"/>
        <dbReference type="EC" id="3.1.3.16"/>
    </reaction>
</comment>
<dbReference type="HOGENOM" id="CLU_1888147_0_0_1"/>
<feature type="domain" description="Tyrosine specific protein phosphatases" evidence="6">
    <location>
        <begin position="50"/>
        <end position="90"/>
    </location>
</feature>
<dbReference type="InterPro" id="IPR020422">
    <property type="entry name" value="TYR_PHOSPHATASE_DUAL_dom"/>
</dbReference>
<dbReference type="InterPro" id="IPR000340">
    <property type="entry name" value="Dual-sp_phosphatase_cat-dom"/>
</dbReference>
<dbReference type="SUPFAM" id="SSF52799">
    <property type="entry name" value="(Phosphotyrosine protein) phosphatases II"/>
    <property type="match status" value="1"/>
</dbReference>
<evidence type="ECO:0000256" key="2">
    <source>
        <dbReference type="ARBA" id="ARBA00022801"/>
    </source>
</evidence>
<dbReference type="Gene3D" id="3.90.190.10">
    <property type="entry name" value="Protein tyrosine phosphatase superfamily"/>
    <property type="match status" value="1"/>
</dbReference>
<dbReference type="EMBL" id="CAQQ02154881">
    <property type="status" value="NOT_ANNOTATED_CDS"/>
    <property type="molecule type" value="Genomic_DNA"/>
</dbReference>
<dbReference type="GO" id="GO:0007165">
    <property type="term" value="P:signal transduction"/>
    <property type="evidence" value="ECO:0007669"/>
    <property type="project" value="TreeGrafter"/>
</dbReference>
<reference evidence="7" key="2">
    <citation type="submission" date="2015-06" db="UniProtKB">
        <authorList>
            <consortium name="EnsemblMetazoa"/>
        </authorList>
    </citation>
    <scope>IDENTIFICATION</scope>
</reference>
<keyword evidence="2" id="KW-0378">Hydrolase</keyword>
<dbReference type="EnsemblMetazoa" id="MESCA001332-RA">
    <property type="protein sequence ID" value="MESCA001332-PA"/>
    <property type="gene ID" value="MESCA001332"/>
</dbReference>
<accession>T1GDE7</accession>
<reference evidence="8" key="1">
    <citation type="submission" date="2013-02" db="EMBL/GenBank/DDBJ databases">
        <authorList>
            <person name="Hughes D."/>
        </authorList>
    </citation>
    <scope>NUCLEOTIDE SEQUENCE</scope>
    <source>
        <strain>Durham</strain>
        <strain evidence="8">NC isolate 2 -- Noor lab</strain>
    </source>
</reference>
<name>T1GDE7_MEGSC</name>